<sequence length="971" mass="107814">MSTRIGNKKSNVLHQQSKGSKTTTDRCPFCGKSEFSSVRGAKIHIFYCRSKVSPEHENNSRELVKKTVNNQNDNINEGGNQTRICDICNKTSDNLRALVVHKITEHGIGTRPSKIPEKSAKEMCNICGQNFDGAWGLFLHRAKTHGISKSSQLRASMKSLRKGKKSLLEAVNAESSSTIPESSCGPEESLNLNETRPTNHGYDGRENPSDLIISNQLQSNPNGETDTETALLPDLDATNKDMGRCTFCGKTGFNTSRAVSVHSYYCQKKRISRKKKKTINISKRQALGKVSRLRSGDTSETESGAGEPIGSTKPVCPVCNRIFASPWGLLLHQAKAHSTSLKHIDYVENMSGSDQRPSKEQGYVQKARLDYCITCDRNFVSARGLLLHQAKAHSSSLKYHQLAGKNEQYKKMKKCNMIANKLQKLVKNSKSAGNSISEVSSLEPSFAVTQDLNRLQDKQRCSTTFSRVSDAGKMVSNQGERILQQLTFQRVPAQASMDQSVVSCLDSSINQLPDDWVSNNHQSLNETSGQLTERGITSNVEDVSIKVEVDSVSMFEEAPGGEEGLSEWQKDSDKRIMDEAARSAETEQNSPFKTCDICSKSFQNFRGVLTHKLRVHRTISLSQHLLGQNSKISKTKKVRRCIFCGKGGFSSGRTAKMHMLFCKKKNFPETNNRSIMQESVINEPSELHRDGSKEPVMEQTNKSRMDCDICAKQFKNFRGLHIHQARSHGSSVLIRAAELDSQQNSYQEKTPQGLDGRVEPSVQQCTVPTTKSSTSCSEYNLSSSEVSATQAEAFGNNNESVENISERDSTNDMLGIVMENEVDSLPAFDSELTLVGKTLCLWQNDLNEEIIGETVGEVEEVPHCSKDDNEEFQRSLSITFPDGNLIVQNVYSERQLDPDLSGYLTKQVVEVASETQSTRTVRPLNNFTEQNVELNSDSQLNGTTIFQPNLKFGVAHPSYRTESSVEQQAAV</sequence>
<reference evidence="4" key="1">
    <citation type="submission" date="2025-08" db="UniProtKB">
        <authorList>
            <consortium name="RefSeq"/>
        </authorList>
    </citation>
    <scope>IDENTIFICATION</scope>
    <source>
        <tissue evidence="4">Muscle</tissue>
    </source>
</reference>
<feature type="region of interest" description="Disordered" evidence="1">
    <location>
        <begin position="169"/>
        <end position="209"/>
    </location>
</feature>
<dbReference type="Gene3D" id="3.30.160.60">
    <property type="entry name" value="Classic Zinc Finger"/>
    <property type="match status" value="1"/>
</dbReference>
<organism evidence="3 4">
    <name type="scientific">Limulus polyphemus</name>
    <name type="common">Atlantic horseshoe crab</name>
    <dbReference type="NCBI Taxonomy" id="6850"/>
    <lineage>
        <taxon>Eukaryota</taxon>
        <taxon>Metazoa</taxon>
        <taxon>Ecdysozoa</taxon>
        <taxon>Arthropoda</taxon>
        <taxon>Chelicerata</taxon>
        <taxon>Merostomata</taxon>
        <taxon>Xiphosura</taxon>
        <taxon>Limulidae</taxon>
        <taxon>Limulus</taxon>
    </lineage>
</organism>
<evidence type="ECO:0000259" key="2">
    <source>
        <dbReference type="PROSITE" id="PS00028"/>
    </source>
</evidence>
<accession>A0ABM1B9B7</accession>
<dbReference type="SMART" id="SM00355">
    <property type="entry name" value="ZnF_C2H2"/>
    <property type="match status" value="6"/>
</dbReference>
<gene>
    <name evidence="4" type="primary">LOC106462112</name>
</gene>
<feature type="domain" description="C2H2-type" evidence="2">
    <location>
        <begin position="316"/>
        <end position="337"/>
    </location>
</feature>
<name>A0ABM1B9B7_LIMPO</name>
<dbReference type="GeneID" id="106462112"/>
<dbReference type="PROSITE" id="PS00028">
    <property type="entry name" value="ZINC_FINGER_C2H2_1"/>
    <property type="match status" value="5"/>
</dbReference>
<dbReference type="RefSeq" id="XP_013777452.2">
    <property type="nucleotide sequence ID" value="XM_013921998.2"/>
</dbReference>
<protein>
    <submittedName>
        <fullName evidence="4">Uncharacterized protein LOC106462112 isoform X1</fullName>
    </submittedName>
</protein>
<evidence type="ECO:0000313" key="4">
    <source>
        <dbReference type="RefSeq" id="XP_013777452.2"/>
    </source>
</evidence>
<feature type="region of interest" description="Disordered" evidence="1">
    <location>
        <begin position="286"/>
        <end position="309"/>
    </location>
</feature>
<feature type="domain" description="C2H2-type" evidence="2">
    <location>
        <begin position="124"/>
        <end position="145"/>
    </location>
</feature>
<feature type="domain" description="C2H2-type" evidence="2">
    <location>
        <begin position="707"/>
        <end position="728"/>
    </location>
</feature>
<evidence type="ECO:0000313" key="3">
    <source>
        <dbReference type="Proteomes" id="UP000694941"/>
    </source>
</evidence>
<feature type="region of interest" description="Disordered" evidence="1">
    <location>
        <begin position="1"/>
        <end position="23"/>
    </location>
</feature>
<evidence type="ECO:0000256" key="1">
    <source>
        <dbReference type="SAM" id="MobiDB-lite"/>
    </source>
</evidence>
<feature type="domain" description="C2H2-type" evidence="2">
    <location>
        <begin position="372"/>
        <end position="393"/>
    </location>
</feature>
<feature type="domain" description="C2H2-type" evidence="2">
    <location>
        <begin position="595"/>
        <end position="616"/>
    </location>
</feature>
<dbReference type="InterPro" id="IPR013087">
    <property type="entry name" value="Znf_C2H2_type"/>
</dbReference>
<proteinExistence type="predicted"/>
<keyword evidence="3" id="KW-1185">Reference proteome</keyword>
<feature type="compositionally biased region" description="Polar residues" evidence="1">
    <location>
        <begin position="1"/>
        <end position="22"/>
    </location>
</feature>
<dbReference type="Proteomes" id="UP000694941">
    <property type="component" value="Unplaced"/>
</dbReference>